<comment type="function">
    <text evidence="1">May be involved in neurite outgrowth.</text>
</comment>
<feature type="compositionally biased region" description="Basic and acidic residues" evidence="2">
    <location>
        <begin position="340"/>
        <end position="391"/>
    </location>
</feature>
<sequence>MESRPDFLHPPGNNEPKACWESKPSSQHRKGNLSPGTRTRLGENHGIEVKAKEQEERSTSRESAGHMKTLKNTALATAAIPAVEPLPASTAASKIPTMHSTTTKQVTAGIANTIATTKTGSKPPSKTTAPGVEVLSLSSQTGPSGPKLRSPNASHEKKLQASAKTFLKNMQKTASASHIVGSTDSPQKTLQKTSSASQISSTDSSKSLSRTSLSHIPRATSSPKLKPPHPASLKVDKTERNRRVTGKEGLLLTSPKDKMIDTLVESKLQLGTEAAMEESPRGREEPEIKNGNEREGVEREDAVLQGHGLRGSDVITINSKGGEETSSPSSHRAGNPSIKQLREQEDKTDAYVTTQERHAGKSQRLWEKMGREEAESEERRNTGEGKREAEIQNDKMATEVRKDAMMNENNNIPTPKNLKDAVTMTVEGFPVTKMKDAALQADLQPVYADVEVQADVEVCSRSTDMSPVHDSQPHQLNPEIDLNPKVGLHNELNPDSNSDSDWLPTVALPDPKPTGPKPRFLGPPPYKSSNSQKSLQHICQIEIELRSQSLQPLGSVPPQVTISEFDATCQVSPRVAEDSLKLLNSGRTAGVEGEKEESGTPQEIVWDEQGMTWEVYGASLDMESLGFAIQNHVQCKIREHEWRIGTLRKSICLAEQSPRKDRTGKRKRSIFRSLFGCPNSVLEGRCPAEFSSSPNQTHPKQLIKVLLGILETSRQVC</sequence>
<feature type="domain" description="G protein-regulated inducer of neurite outgrowth C-terminal" evidence="3">
    <location>
        <begin position="593"/>
        <end position="675"/>
    </location>
</feature>
<reference evidence="4" key="1">
    <citation type="submission" date="2025-08" db="UniProtKB">
        <authorList>
            <consortium name="Ensembl"/>
        </authorList>
    </citation>
    <scope>IDENTIFICATION</scope>
</reference>
<dbReference type="Pfam" id="PF15235">
    <property type="entry name" value="GRIN_C"/>
    <property type="match status" value="1"/>
</dbReference>
<evidence type="ECO:0000259" key="3">
    <source>
        <dbReference type="Pfam" id="PF15235"/>
    </source>
</evidence>
<evidence type="ECO:0000256" key="1">
    <source>
        <dbReference type="ARBA" id="ARBA00002358"/>
    </source>
</evidence>
<feature type="compositionally biased region" description="Basic and acidic residues" evidence="2">
    <location>
        <begin position="40"/>
        <end position="65"/>
    </location>
</feature>
<reference evidence="4" key="2">
    <citation type="submission" date="2025-09" db="UniProtKB">
        <authorList>
            <consortium name="Ensembl"/>
        </authorList>
    </citation>
    <scope>IDENTIFICATION</scope>
</reference>
<feature type="compositionally biased region" description="Polar residues" evidence="2">
    <location>
        <begin position="315"/>
        <end position="332"/>
    </location>
</feature>
<feature type="region of interest" description="Disordered" evidence="2">
    <location>
        <begin position="271"/>
        <end position="391"/>
    </location>
</feature>
<feature type="region of interest" description="Disordered" evidence="2">
    <location>
        <begin position="463"/>
        <end position="531"/>
    </location>
</feature>
<proteinExistence type="predicted"/>
<feature type="region of interest" description="Disordered" evidence="2">
    <location>
        <begin position="1"/>
        <end position="69"/>
    </location>
</feature>
<keyword evidence="5" id="KW-1185">Reference proteome</keyword>
<name>A0A671LCG5_9TELE</name>
<evidence type="ECO:0000313" key="5">
    <source>
        <dbReference type="Proteomes" id="UP000472260"/>
    </source>
</evidence>
<organism evidence="4 5">
    <name type="scientific">Sinocyclocheilus anshuiensis</name>
    <dbReference type="NCBI Taxonomy" id="1608454"/>
    <lineage>
        <taxon>Eukaryota</taxon>
        <taxon>Metazoa</taxon>
        <taxon>Chordata</taxon>
        <taxon>Craniata</taxon>
        <taxon>Vertebrata</taxon>
        <taxon>Euteleostomi</taxon>
        <taxon>Actinopterygii</taxon>
        <taxon>Neopterygii</taxon>
        <taxon>Teleostei</taxon>
        <taxon>Ostariophysi</taxon>
        <taxon>Cypriniformes</taxon>
        <taxon>Cyprinidae</taxon>
        <taxon>Cyprininae</taxon>
        <taxon>Sinocyclocheilus</taxon>
    </lineage>
</organism>
<evidence type="ECO:0000313" key="4">
    <source>
        <dbReference type="Ensembl" id="ENSSANP00000017290.1"/>
    </source>
</evidence>
<feature type="compositionally biased region" description="Low complexity" evidence="2">
    <location>
        <begin position="193"/>
        <end position="214"/>
    </location>
</feature>
<dbReference type="InterPro" id="IPR032745">
    <property type="entry name" value="GRIN_C"/>
</dbReference>
<dbReference type="GO" id="GO:0031175">
    <property type="term" value="P:neuron projection development"/>
    <property type="evidence" value="ECO:0007669"/>
    <property type="project" value="TreeGrafter"/>
</dbReference>
<dbReference type="Proteomes" id="UP000472260">
    <property type="component" value="Unassembled WGS sequence"/>
</dbReference>
<dbReference type="PANTHER" id="PTHR15718:SF3">
    <property type="entry name" value="G PROTEIN-REGULATED INDUCER OF NEURITE OUTGROWTH C-TERMINAL DOMAIN-CONTAINING PROTEIN"/>
    <property type="match status" value="1"/>
</dbReference>
<feature type="compositionally biased region" description="Pro residues" evidence="2">
    <location>
        <begin position="510"/>
        <end position="526"/>
    </location>
</feature>
<dbReference type="Ensembl" id="ENSSANT00000018463.1">
    <property type="protein sequence ID" value="ENSSANP00000017290.1"/>
    <property type="gene ID" value="ENSSANG00000009111.1"/>
</dbReference>
<feature type="compositionally biased region" description="Polar residues" evidence="2">
    <location>
        <begin position="168"/>
        <end position="192"/>
    </location>
</feature>
<dbReference type="PANTHER" id="PTHR15718">
    <property type="entry name" value="G PROTEIN-REGULATED INDUCER OF NEURITE OUTGROWTH C-TERMINAL DOMAIN-CONTAINING PROTEIN"/>
    <property type="match status" value="1"/>
</dbReference>
<dbReference type="InterPro" id="IPR026646">
    <property type="entry name" value="GPRIN2-like/GPRIN3"/>
</dbReference>
<feature type="compositionally biased region" description="Basic and acidic residues" evidence="2">
    <location>
        <begin position="234"/>
        <end position="246"/>
    </location>
</feature>
<feature type="compositionally biased region" description="Basic and acidic residues" evidence="2">
    <location>
        <begin position="278"/>
        <end position="302"/>
    </location>
</feature>
<evidence type="ECO:0000256" key="2">
    <source>
        <dbReference type="SAM" id="MobiDB-lite"/>
    </source>
</evidence>
<accession>A0A671LCG5</accession>
<protein>
    <submittedName>
        <fullName evidence="4">Si:ch211-149b19.2</fullName>
    </submittedName>
</protein>
<dbReference type="AlphaFoldDB" id="A0A671LCG5"/>
<dbReference type="GO" id="GO:0005886">
    <property type="term" value="C:plasma membrane"/>
    <property type="evidence" value="ECO:0007669"/>
    <property type="project" value="TreeGrafter"/>
</dbReference>
<feature type="region of interest" description="Disordered" evidence="2">
    <location>
        <begin position="136"/>
        <end position="253"/>
    </location>
</feature>